<gene>
    <name evidence="4" type="primary">modC</name>
    <name evidence="4" type="ORF">CACET_c14080</name>
</gene>
<dbReference type="PROSITE" id="PS00211">
    <property type="entry name" value="ABC_TRANSPORTER_1"/>
    <property type="match status" value="1"/>
</dbReference>
<organism evidence="4 5">
    <name type="scientific">Clostridium aceticum</name>
    <dbReference type="NCBI Taxonomy" id="84022"/>
    <lineage>
        <taxon>Bacteria</taxon>
        <taxon>Bacillati</taxon>
        <taxon>Bacillota</taxon>
        <taxon>Clostridia</taxon>
        <taxon>Eubacteriales</taxon>
        <taxon>Clostridiaceae</taxon>
        <taxon>Clostridium</taxon>
    </lineage>
</organism>
<evidence type="ECO:0000313" key="5">
    <source>
        <dbReference type="Proteomes" id="UP000035704"/>
    </source>
</evidence>
<dbReference type="InterPro" id="IPR003439">
    <property type="entry name" value="ABC_transporter-like_ATP-bd"/>
</dbReference>
<proteinExistence type="predicted"/>
<evidence type="ECO:0000256" key="2">
    <source>
        <dbReference type="ARBA" id="ARBA00022741"/>
    </source>
</evidence>
<keyword evidence="4" id="KW-0378">Hydrolase</keyword>
<accession>A0A0D8IF12</accession>
<dbReference type="SMART" id="SM00382">
    <property type="entry name" value="AAA"/>
    <property type="match status" value="1"/>
</dbReference>
<evidence type="ECO:0000256" key="3">
    <source>
        <dbReference type="ARBA" id="ARBA00022840"/>
    </source>
</evidence>
<dbReference type="EMBL" id="CP009687">
    <property type="protein sequence ID" value="AKL94873.1"/>
    <property type="molecule type" value="Genomic_DNA"/>
</dbReference>
<dbReference type="SUPFAM" id="SSF52540">
    <property type="entry name" value="P-loop containing nucleoside triphosphate hydrolases"/>
    <property type="match status" value="1"/>
</dbReference>
<keyword evidence="1" id="KW-0813">Transport</keyword>
<dbReference type="GO" id="GO:0005524">
    <property type="term" value="F:ATP binding"/>
    <property type="evidence" value="ECO:0007669"/>
    <property type="project" value="UniProtKB-KW"/>
</dbReference>
<dbReference type="Proteomes" id="UP000035704">
    <property type="component" value="Chromosome"/>
</dbReference>
<dbReference type="Gene3D" id="3.40.50.300">
    <property type="entry name" value="P-loop containing nucleotide triphosphate hydrolases"/>
    <property type="match status" value="1"/>
</dbReference>
<dbReference type="STRING" id="84022.CACET_c14080"/>
<evidence type="ECO:0000313" key="4">
    <source>
        <dbReference type="EMBL" id="AKL94873.1"/>
    </source>
</evidence>
<protein>
    <submittedName>
        <fullName evidence="4">Molybdenum import ATP-binding protein ModC</fullName>
        <ecNumber evidence="4">3.6.3.29</ecNumber>
    </submittedName>
</protein>
<sequence length="233" mass="27107">MINIEIKKQYNGFQLEVNFKAYNEVLVILGSSGAGKSTILNCIAGMVYPDAGKIFSEDFIFFDSEKNINMPVFQRRVGYVFQSYGLFPHMTVDKNIRYGLKNYPFLKGEERFDPQYLMESFKISHLKNKYPYQLSGGEKQRVALVRTLVLKPRILLLDEPFCALDYGTKKVLYNEFMMIKSNWNIPIILITHDEEEAKLLGDRRLRLRNGRVLEEMLKNCTNAFHESKVGLTY</sequence>
<dbReference type="Pfam" id="PF00005">
    <property type="entry name" value="ABC_tran"/>
    <property type="match status" value="1"/>
</dbReference>
<keyword evidence="5" id="KW-1185">Reference proteome</keyword>
<dbReference type="AlphaFoldDB" id="A0A0D8IF12"/>
<dbReference type="PROSITE" id="PS50893">
    <property type="entry name" value="ABC_TRANSPORTER_2"/>
    <property type="match status" value="1"/>
</dbReference>
<keyword evidence="3 4" id="KW-0067">ATP-binding</keyword>
<dbReference type="PANTHER" id="PTHR42781">
    <property type="entry name" value="SPERMIDINE/PUTRESCINE IMPORT ATP-BINDING PROTEIN POTA"/>
    <property type="match status" value="1"/>
</dbReference>
<dbReference type="PANTHER" id="PTHR42781:SF4">
    <property type="entry name" value="SPERMIDINE_PUTRESCINE IMPORT ATP-BINDING PROTEIN POTA"/>
    <property type="match status" value="1"/>
</dbReference>
<dbReference type="EC" id="3.6.3.29" evidence="4"/>
<reference evidence="4 5" key="1">
    <citation type="submission" date="2014-10" db="EMBL/GenBank/DDBJ databases">
        <title>Genome sequence of Clostridium aceticum DSM 1496.</title>
        <authorList>
            <person name="Poehlein A."/>
            <person name="Schiel-Bengelsdorf B."/>
            <person name="Gottschalk G."/>
            <person name="Duerre P."/>
            <person name="Daniel R."/>
        </authorList>
    </citation>
    <scope>NUCLEOTIDE SEQUENCE [LARGE SCALE GENOMIC DNA]</scope>
    <source>
        <strain evidence="4 5">DSM 1496</strain>
    </source>
</reference>
<name>A0A0D8IF12_9CLOT</name>
<dbReference type="KEGG" id="cace:CACET_c14080"/>
<dbReference type="GO" id="GO:0016887">
    <property type="term" value="F:ATP hydrolysis activity"/>
    <property type="evidence" value="ECO:0007669"/>
    <property type="project" value="InterPro"/>
</dbReference>
<dbReference type="RefSeq" id="WP_044823649.1">
    <property type="nucleotide sequence ID" value="NZ_CP009687.1"/>
</dbReference>
<dbReference type="PATRIC" id="fig|84022.5.peg.2868"/>
<dbReference type="InterPro" id="IPR017871">
    <property type="entry name" value="ABC_transporter-like_CS"/>
</dbReference>
<keyword evidence="2" id="KW-0547">Nucleotide-binding</keyword>
<dbReference type="InterPro" id="IPR050093">
    <property type="entry name" value="ABC_SmlMolc_Importer"/>
</dbReference>
<evidence type="ECO:0000256" key="1">
    <source>
        <dbReference type="ARBA" id="ARBA00022448"/>
    </source>
</evidence>
<dbReference type="InterPro" id="IPR003593">
    <property type="entry name" value="AAA+_ATPase"/>
</dbReference>
<dbReference type="InterPro" id="IPR027417">
    <property type="entry name" value="P-loop_NTPase"/>
</dbReference>
<dbReference type="OrthoDB" id="9802264at2"/>